<sequence>MNFLNGLSIVLATILVVMGLNWLYYYILGKRSATMLSQEEFQEGMRKAQVIDVREKDAFQAGHILGARNIPYTVLSQSYASIRKDMPIYLYDGTRALSVRTANKLRKKGYQNIYILKDGYDSWTGKTKQKS</sequence>
<dbReference type="SMART" id="SM00450">
    <property type="entry name" value="RHOD"/>
    <property type="match status" value="1"/>
</dbReference>
<dbReference type="OrthoDB" id="9808735at2"/>
<keyword evidence="1" id="KW-0812">Transmembrane</keyword>
<dbReference type="RefSeq" id="WP_007208632.1">
    <property type="nucleotide sequence ID" value="NZ_GL622241.1"/>
</dbReference>
<feature type="transmembrane region" description="Helical" evidence="1">
    <location>
        <begin position="6"/>
        <end position="27"/>
    </location>
</feature>
<reference evidence="3 4" key="1">
    <citation type="submission" date="2010-12" db="EMBL/GenBank/DDBJ databases">
        <authorList>
            <person name="Muzny D."/>
            <person name="Qin X."/>
            <person name="Deng J."/>
            <person name="Jiang H."/>
            <person name="Liu Y."/>
            <person name="Qu J."/>
            <person name="Song X.-Z."/>
            <person name="Zhang L."/>
            <person name="Thornton R."/>
            <person name="Coyle M."/>
            <person name="Francisco L."/>
            <person name="Jackson L."/>
            <person name="Javaid M."/>
            <person name="Korchina V."/>
            <person name="Kovar C."/>
            <person name="Mata R."/>
            <person name="Mathew T."/>
            <person name="Ngo R."/>
            <person name="Nguyen L."/>
            <person name="Nguyen N."/>
            <person name="Okwuonu G."/>
            <person name="Ongeri F."/>
            <person name="Pham C."/>
            <person name="Simmons D."/>
            <person name="Wilczek-Boney K."/>
            <person name="Hale W."/>
            <person name="Jakkamsetti A."/>
            <person name="Pham P."/>
            <person name="Ruth R."/>
            <person name="San Lucas F."/>
            <person name="Warren J."/>
            <person name="Zhang J."/>
            <person name="Zhao Z."/>
            <person name="Zhou C."/>
            <person name="Zhu D."/>
            <person name="Lee S."/>
            <person name="Bess C."/>
            <person name="Blankenburg K."/>
            <person name="Forbes L."/>
            <person name="Fu Q."/>
            <person name="Gubbala S."/>
            <person name="Hirani K."/>
            <person name="Jayaseelan J.C."/>
            <person name="Lara F."/>
            <person name="Munidasa M."/>
            <person name="Palculict T."/>
            <person name="Patil S."/>
            <person name="Pu L.-L."/>
            <person name="Saada N."/>
            <person name="Tang L."/>
            <person name="Weissenberger G."/>
            <person name="Zhu Y."/>
            <person name="Hemphill L."/>
            <person name="Shang Y."/>
            <person name="Youmans B."/>
            <person name="Ayvaz T."/>
            <person name="Ross M."/>
            <person name="Santibanez J."/>
            <person name="Aqrawi P."/>
            <person name="Gross S."/>
            <person name="Joshi V."/>
            <person name="Fowler G."/>
            <person name="Nazareth L."/>
            <person name="Reid J."/>
            <person name="Worley K."/>
            <person name="Petrosino J."/>
            <person name="Highlander S."/>
            <person name="Gibbs R."/>
        </authorList>
    </citation>
    <scope>NUCLEOTIDE SEQUENCE [LARGE SCALE GENOMIC DNA]</scope>
    <source>
        <strain evidence="4">DSM 15952 / CCUG 50447 / LMG 22039 / TP 1.5</strain>
    </source>
</reference>
<evidence type="ECO:0000313" key="4">
    <source>
        <dbReference type="Proteomes" id="UP000010296"/>
    </source>
</evidence>
<evidence type="ECO:0000313" key="3">
    <source>
        <dbReference type="EMBL" id="EFU73503.1"/>
    </source>
</evidence>
<evidence type="ECO:0000259" key="2">
    <source>
        <dbReference type="PROSITE" id="PS50206"/>
    </source>
</evidence>
<protein>
    <submittedName>
        <fullName evidence="3">Rhodanese-like protein</fullName>
    </submittedName>
</protein>
<dbReference type="PANTHER" id="PTHR43031:SF18">
    <property type="entry name" value="RHODANESE-RELATED SULFURTRANSFERASES"/>
    <property type="match status" value="1"/>
</dbReference>
<name>E6LGX9_ENTI1</name>
<keyword evidence="1" id="KW-0472">Membrane</keyword>
<dbReference type="InterPro" id="IPR036873">
    <property type="entry name" value="Rhodanese-like_dom_sf"/>
</dbReference>
<accession>E6LGX9</accession>
<gene>
    <name evidence="3" type="ORF">HMPREF9088_1619</name>
</gene>
<dbReference type="PATRIC" id="fig|888064.11.peg.63"/>
<evidence type="ECO:0000256" key="1">
    <source>
        <dbReference type="SAM" id="Phobius"/>
    </source>
</evidence>
<dbReference type="Proteomes" id="UP000010296">
    <property type="component" value="Unassembled WGS sequence"/>
</dbReference>
<dbReference type="HOGENOM" id="CLU_089574_1_3_9"/>
<dbReference type="eggNOG" id="COG0607">
    <property type="taxonomic scope" value="Bacteria"/>
</dbReference>
<keyword evidence="4" id="KW-1185">Reference proteome</keyword>
<dbReference type="InterPro" id="IPR001763">
    <property type="entry name" value="Rhodanese-like_dom"/>
</dbReference>
<dbReference type="PROSITE" id="PS50206">
    <property type="entry name" value="RHODANESE_3"/>
    <property type="match status" value="1"/>
</dbReference>
<dbReference type="AlphaFoldDB" id="E6LGX9"/>
<feature type="domain" description="Rhodanese" evidence="2">
    <location>
        <begin position="44"/>
        <end position="128"/>
    </location>
</feature>
<dbReference type="PANTHER" id="PTHR43031">
    <property type="entry name" value="FAD-DEPENDENT OXIDOREDUCTASE"/>
    <property type="match status" value="1"/>
</dbReference>
<dbReference type="CDD" id="cd00158">
    <property type="entry name" value="RHOD"/>
    <property type="match status" value="1"/>
</dbReference>
<dbReference type="Gene3D" id="3.40.250.10">
    <property type="entry name" value="Rhodanese-like domain"/>
    <property type="match status" value="1"/>
</dbReference>
<proteinExistence type="predicted"/>
<comment type="caution">
    <text evidence="3">The sequence shown here is derived from an EMBL/GenBank/DDBJ whole genome shotgun (WGS) entry which is preliminary data.</text>
</comment>
<dbReference type="EMBL" id="AEPV01000066">
    <property type="protein sequence ID" value="EFU73503.1"/>
    <property type="molecule type" value="Genomic_DNA"/>
</dbReference>
<dbReference type="Pfam" id="PF00581">
    <property type="entry name" value="Rhodanese"/>
    <property type="match status" value="1"/>
</dbReference>
<dbReference type="InterPro" id="IPR050229">
    <property type="entry name" value="GlpE_sulfurtransferase"/>
</dbReference>
<dbReference type="SUPFAM" id="SSF52821">
    <property type="entry name" value="Rhodanese/Cell cycle control phosphatase"/>
    <property type="match status" value="1"/>
</dbReference>
<dbReference type="GeneID" id="302705412"/>
<keyword evidence="1" id="KW-1133">Transmembrane helix</keyword>
<organism evidence="3 4">
    <name type="scientific">Enterococcus italicus (strain DSM 15952 / CCUG 50447 / LMG 22039 / TP 1.5)</name>
    <dbReference type="NCBI Taxonomy" id="888064"/>
    <lineage>
        <taxon>Bacteria</taxon>
        <taxon>Bacillati</taxon>
        <taxon>Bacillota</taxon>
        <taxon>Bacilli</taxon>
        <taxon>Lactobacillales</taxon>
        <taxon>Enterococcaceae</taxon>
        <taxon>Enterococcus</taxon>
    </lineage>
</organism>
<dbReference type="STRING" id="888064.HMPREF9088_1619"/>